<evidence type="ECO:0000313" key="1">
    <source>
        <dbReference type="EMBL" id="KAI5069665.1"/>
    </source>
</evidence>
<accession>A0A9D4UKS3</accession>
<comment type="caution">
    <text evidence="1">The sequence shown here is derived from an EMBL/GenBank/DDBJ whole genome shotgun (WGS) entry which is preliminary data.</text>
</comment>
<dbReference type="EMBL" id="JABFUD020000015">
    <property type="protein sequence ID" value="KAI5069665.1"/>
    <property type="molecule type" value="Genomic_DNA"/>
</dbReference>
<sequence>GVPANVHECIAFKEDKRTASFEMEFHDGNEQVVTVKGHMLASVVVGGHVGVGYKCVILGKDGVEGVVHSGEDARIELGNGCFSIEDGAVTIAIG</sequence>
<keyword evidence="2" id="KW-1185">Reference proteome</keyword>
<proteinExistence type="predicted"/>
<dbReference type="AlphaFoldDB" id="A0A9D4UKS3"/>
<reference evidence="1" key="1">
    <citation type="submission" date="2021-01" db="EMBL/GenBank/DDBJ databases">
        <title>Adiantum capillus-veneris genome.</title>
        <authorList>
            <person name="Fang Y."/>
            <person name="Liao Q."/>
        </authorList>
    </citation>
    <scope>NUCLEOTIDE SEQUENCE</scope>
    <source>
        <strain evidence="1">H3</strain>
        <tissue evidence="1">Leaf</tissue>
    </source>
</reference>
<feature type="non-terminal residue" evidence="1">
    <location>
        <position position="1"/>
    </location>
</feature>
<name>A0A9D4UKS3_ADICA</name>
<feature type="non-terminal residue" evidence="1">
    <location>
        <position position="94"/>
    </location>
</feature>
<protein>
    <submittedName>
        <fullName evidence="1">Uncharacterized protein</fullName>
    </submittedName>
</protein>
<gene>
    <name evidence="1" type="ORF">GOP47_0015966</name>
</gene>
<evidence type="ECO:0000313" key="2">
    <source>
        <dbReference type="Proteomes" id="UP000886520"/>
    </source>
</evidence>
<organism evidence="1 2">
    <name type="scientific">Adiantum capillus-veneris</name>
    <name type="common">Maidenhair fern</name>
    <dbReference type="NCBI Taxonomy" id="13818"/>
    <lineage>
        <taxon>Eukaryota</taxon>
        <taxon>Viridiplantae</taxon>
        <taxon>Streptophyta</taxon>
        <taxon>Embryophyta</taxon>
        <taxon>Tracheophyta</taxon>
        <taxon>Polypodiopsida</taxon>
        <taxon>Polypodiidae</taxon>
        <taxon>Polypodiales</taxon>
        <taxon>Pteridineae</taxon>
        <taxon>Pteridaceae</taxon>
        <taxon>Vittarioideae</taxon>
        <taxon>Adiantum</taxon>
    </lineage>
</organism>
<dbReference type="Proteomes" id="UP000886520">
    <property type="component" value="Chromosome 15"/>
</dbReference>